<reference evidence="7 8" key="2">
    <citation type="journal article" date="2017" name="Genome Announc.">
        <title>Draft genome sequence of Aquitalea magnusonii strain H3, a plant growth-promoting bacterium of duckweed Lemna minor.</title>
        <authorList>
            <person name="Ishizawa H."/>
            <person name="Kuroda M."/>
            <person name="Ike M."/>
        </authorList>
    </citation>
    <scope>NUCLEOTIDE SEQUENCE [LARGE SCALE GENOMIC DNA]</scope>
    <source>
        <strain evidence="7 8">H3</strain>
    </source>
</reference>
<protein>
    <submittedName>
        <fullName evidence="7">Transporter, LysE family</fullName>
    </submittedName>
</protein>
<dbReference type="OrthoDB" id="9804822at2"/>
<dbReference type="GO" id="GO:0005886">
    <property type="term" value="C:plasma membrane"/>
    <property type="evidence" value="ECO:0007669"/>
    <property type="project" value="UniProtKB-SubCell"/>
</dbReference>
<reference evidence="8" key="3">
    <citation type="journal article" date="2017" name="Plant Physiol. Biochem.">
        <title>Differential oxidative and antioxidative response of duckweed Lemna minor toward plant growth promoting/inhibiting bacteria.</title>
        <authorList>
            <person name="Ishizawa H."/>
            <person name="Kuroda M."/>
            <person name="Morikawa M."/>
            <person name="Ike M."/>
        </authorList>
    </citation>
    <scope>NUCLEOTIDE SEQUENCE [LARGE SCALE GENOMIC DNA]</scope>
    <source>
        <strain evidence="8">H3</strain>
    </source>
</reference>
<feature type="transmembrane region" description="Helical" evidence="6">
    <location>
        <begin position="38"/>
        <end position="63"/>
    </location>
</feature>
<dbReference type="GO" id="GO:0015171">
    <property type="term" value="F:amino acid transmembrane transporter activity"/>
    <property type="evidence" value="ECO:0007669"/>
    <property type="project" value="TreeGrafter"/>
</dbReference>
<dbReference type="PANTHER" id="PTHR30086">
    <property type="entry name" value="ARGININE EXPORTER PROTEIN ARGO"/>
    <property type="match status" value="1"/>
</dbReference>
<evidence type="ECO:0000256" key="3">
    <source>
        <dbReference type="ARBA" id="ARBA00022692"/>
    </source>
</evidence>
<dbReference type="RefSeq" id="WP_089082388.1">
    <property type="nucleotide sequence ID" value="NZ_AP018823.1"/>
</dbReference>
<evidence type="ECO:0000256" key="2">
    <source>
        <dbReference type="ARBA" id="ARBA00022475"/>
    </source>
</evidence>
<comment type="subcellular location">
    <subcellularLocation>
        <location evidence="1">Cell membrane</location>
        <topology evidence="1">Multi-pass membrane protein</topology>
    </subcellularLocation>
</comment>
<evidence type="ECO:0000256" key="4">
    <source>
        <dbReference type="ARBA" id="ARBA00022989"/>
    </source>
</evidence>
<keyword evidence="2" id="KW-1003">Cell membrane</keyword>
<dbReference type="EMBL" id="AP018823">
    <property type="protein sequence ID" value="BBF87480.1"/>
    <property type="molecule type" value="Genomic_DNA"/>
</dbReference>
<proteinExistence type="predicted"/>
<evidence type="ECO:0000256" key="1">
    <source>
        <dbReference type="ARBA" id="ARBA00004651"/>
    </source>
</evidence>
<evidence type="ECO:0000256" key="6">
    <source>
        <dbReference type="SAM" id="Phobius"/>
    </source>
</evidence>
<dbReference type="PANTHER" id="PTHR30086:SF20">
    <property type="entry name" value="ARGININE EXPORTER PROTEIN ARGO-RELATED"/>
    <property type="match status" value="1"/>
</dbReference>
<feature type="transmembrane region" description="Helical" evidence="6">
    <location>
        <begin position="69"/>
        <end position="86"/>
    </location>
</feature>
<evidence type="ECO:0000313" key="7">
    <source>
        <dbReference type="EMBL" id="BBF87480.1"/>
    </source>
</evidence>
<keyword evidence="3 6" id="KW-0812">Transmembrane</keyword>
<reference evidence="8" key="1">
    <citation type="journal article" date="2017" name="Biotechnol. Biofuels">
        <title>Evaluation of environmental bacterial communities as a factor affecting the growth of duckweed Lemna minor.</title>
        <authorList>
            <person name="Ishizawa H."/>
            <person name="Kuroda M."/>
            <person name="Morikawa M."/>
            <person name="Ike M."/>
        </authorList>
    </citation>
    <scope>NUCLEOTIDE SEQUENCE [LARGE SCALE GENOMIC DNA]</scope>
    <source>
        <strain evidence="8">H3</strain>
    </source>
</reference>
<dbReference type="AlphaFoldDB" id="A0A3G9GHY6"/>
<accession>A0A3G9GHY6</accession>
<dbReference type="Pfam" id="PF01810">
    <property type="entry name" value="LysE"/>
    <property type="match status" value="1"/>
</dbReference>
<name>A0A3G9GHY6_9NEIS</name>
<feature type="transmembrane region" description="Helical" evidence="6">
    <location>
        <begin position="145"/>
        <end position="166"/>
    </location>
</feature>
<evidence type="ECO:0000256" key="5">
    <source>
        <dbReference type="ARBA" id="ARBA00023136"/>
    </source>
</evidence>
<dbReference type="KEGG" id="amah:DLM_3901"/>
<keyword evidence="8" id="KW-1185">Reference proteome</keyword>
<organism evidence="7 8">
    <name type="scientific">Aquitalea magnusonii</name>
    <dbReference type="NCBI Taxonomy" id="332411"/>
    <lineage>
        <taxon>Bacteria</taxon>
        <taxon>Pseudomonadati</taxon>
        <taxon>Pseudomonadota</taxon>
        <taxon>Betaproteobacteria</taxon>
        <taxon>Neisseriales</taxon>
        <taxon>Chromobacteriaceae</taxon>
        <taxon>Aquitalea</taxon>
    </lineage>
</organism>
<feature type="transmembrane region" description="Helical" evidence="6">
    <location>
        <begin position="6"/>
        <end position="26"/>
    </location>
</feature>
<dbReference type="Proteomes" id="UP000198290">
    <property type="component" value="Chromosome"/>
</dbReference>
<evidence type="ECO:0000313" key="8">
    <source>
        <dbReference type="Proteomes" id="UP000198290"/>
    </source>
</evidence>
<dbReference type="InterPro" id="IPR001123">
    <property type="entry name" value="LeuE-type"/>
</dbReference>
<keyword evidence="5 6" id="KW-0472">Membrane</keyword>
<keyword evidence="4 6" id="KW-1133">Transmembrane helix</keyword>
<gene>
    <name evidence="7" type="ORF">DLM_3901</name>
</gene>
<feature type="transmembrane region" description="Helical" evidence="6">
    <location>
        <begin position="107"/>
        <end position="130"/>
    </location>
</feature>
<sequence>MNPYLLFFLAFASSAAVPGPEIAALLSRSLSHGMRSSLPLAVGIISGKLVMLTTAVLGLAVLLHVLGPAFALLKWAGVGYLLWLGINKWRKAGKPLTTAEASLGKPSLEFGLGMAMTLSNPLALAFYMALLPNVIPLADIGPGSYLLLCGIIIATMLLITLGYGLLAEASRAVFRSPRAKANIDRGSGSIMLGVALLLASR</sequence>